<sequence>MATFKEYKTKNGVRWSVRGYLGTSEATGTQQEYKKQGFKTKKEAQINYNRAKVEFERGVYATLNNTYTYEEVYEEWLEQYKLDVKDGTLAKTKRIFNKHILPTFGNIKIKNVSDKLLQDSVNKWHNSFAMYRTVYNYCIAVLNYAASKGYIYNNPSQRVIVPNKELEYNNYTTNKKKFYDKQELQLFLEKAKEYDPMWFTFFRLLSFTGLRKGEALALTWNDISLKEATVTVNKTISRGENNEVIINSPKSKASNRTVSIDGNTLNVLKTWRKQQAEYLIAFGHNAMQPQQLVFSWYKDNGLIDQTMPKHKMVKICVPNNIELITPHGFRHTHCSLLFDAGVPMKDVMKRLGHSKIATTMNIYTHVTKDSEKKSAELFANYVNF</sequence>
<dbReference type="InterPro" id="IPR010998">
    <property type="entry name" value="Integrase_recombinase_N"/>
</dbReference>
<dbReference type="Proteomes" id="UP000469870">
    <property type="component" value="Unassembled WGS sequence"/>
</dbReference>
<dbReference type="GO" id="GO:0006310">
    <property type="term" value="P:DNA recombination"/>
    <property type="evidence" value="ECO:0007669"/>
    <property type="project" value="UniProtKB-KW"/>
</dbReference>
<name>A0A844BZD2_9LACT</name>
<dbReference type="InterPro" id="IPR044068">
    <property type="entry name" value="CB"/>
</dbReference>
<comment type="similarity">
    <text evidence="1">Belongs to the 'phage' integrase family.</text>
</comment>
<dbReference type="PROSITE" id="PS51898">
    <property type="entry name" value="TYR_RECOMBINASE"/>
    <property type="match status" value="1"/>
</dbReference>
<dbReference type="Gene3D" id="1.10.150.130">
    <property type="match status" value="1"/>
</dbReference>
<dbReference type="InterPro" id="IPR011010">
    <property type="entry name" value="DNA_brk_join_enz"/>
</dbReference>
<protein>
    <submittedName>
        <fullName evidence="8">Tyrosine-type recombinase/integrase</fullName>
    </submittedName>
</protein>
<dbReference type="PANTHER" id="PTHR30629">
    <property type="entry name" value="PROPHAGE INTEGRASE"/>
    <property type="match status" value="1"/>
</dbReference>
<evidence type="ECO:0000313" key="9">
    <source>
        <dbReference type="Proteomes" id="UP000469870"/>
    </source>
</evidence>
<comment type="caution">
    <text evidence="8">The sequence shown here is derived from an EMBL/GenBank/DDBJ whole genome shotgun (WGS) entry which is preliminary data.</text>
</comment>
<dbReference type="RefSeq" id="WP_153861210.1">
    <property type="nucleotide sequence ID" value="NZ_WJQR01000001.1"/>
</dbReference>
<evidence type="ECO:0000256" key="2">
    <source>
        <dbReference type="ARBA" id="ARBA00022908"/>
    </source>
</evidence>
<evidence type="ECO:0000256" key="3">
    <source>
        <dbReference type="ARBA" id="ARBA00023125"/>
    </source>
</evidence>
<evidence type="ECO:0000256" key="5">
    <source>
        <dbReference type="PROSITE-ProRule" id="PRU01248"/>
    </source>
</evidence>
<dbReference type="InterPro" id="IPR028259">
    <property type="entry name" value="AP2-like_int_N"/>
</dbReference>
<keyword evidence="4" id="KW-0233">DNA recombination</keyword>
<dbReference type="InterPro" id="IPR013762">
    <property type="entry name" value="Integrase-like_cat_sf"/>
</dbReference>
<dbReference type="GO" id="GO:0015074">
    <property type="term" value="P:DNA integration"/>
    <property type="evidence" value="ECO:0007669"/>
    <property type="project" value="UniProtKB-KW"/>
</dbReference>
<evidence type="ECO:0000259" key="7">
    <source>
        <dbReference type="PROSITE" id="PS51900"/>
    </source>
</evidence>
<dbReference type="CDD" id="cd01189">
    <property type="entry name" value="INT_ICEBs1_C_like"/>
    <property type="match status" value="1"/>
</dbReference>
<evidence type="ECO:0000313" key="8">
    <source>
        <dbReference type="EMBL" id="MRI80721.1"/>
    </source>
</evidence>
<feature type="domain" description="Tyr recombinase" evidence="6">
    <location>
        <begin position="174"/>
        <end position="376"/>
    </location>
</feature>
<evidence type="ECO:0000259" key="6">
    <source>
        <dbReference type="PROSITE" id="PS51898"/>
    </source>
</evidence>
<dbReference type="Pfam" id="PF14659">
    <property type="entry name" value="Phage_int_SAM_3"/>
    <property type="match status" value="1"/>
</dbReference>
<dbReference type="EMBL" id="WJQR01000001">
    <property type="protein sequence ID" value="MRI80721.1"/>
    <property type="molecule type" value="Genomic_DNA"/>
</dbReference>
<gene>
    <name evidence="8" type="ORF">GIY11_01565</name>
</gene>
<dbReference type="Gene3D" id="1.10.443.10">
    <property type="entry name" value="Intergrase catalytic core"/>
    <property type="match status" value="1"/>
</dbReference>
<dbReference type="InterPro" id="IPR002104">
    <property type="entry name" value="Integrase_catalytic"/>
</dbReference>
<dbReference type="InterPro" id="IPR004107">
    <property type="entry name" value="Integrase_SAM-like_N"/>
</dbReference>
<dbReference type="PROSITE" id="PS51900">
    <property type="entry name" value="CB"/>
    <property type="match status" value="1"/>
</dbReference>
<dbReference type="GO" id="GO:0003677">
    <property type="term" value="F:DNA binding"/>
    <property type="evidence" value="ECO:0007669"/>
    <property type="project" value="UniProtKB-UniRule"/>
</dbReference>
<feature type="domain" description="Core-binding (CB)" evidence="7">
    <location>
        <begin position="67"/>
        <end position="146"/>
    </location>
</feature>
<accession>A0A844BZD2</accession>
<dbReference type="Pfam" id="PF00589">
    <property type="entry name" value="Phage_integrase"/>
    <property type="match status" value="1"/>
</dbReference>
<dbReference type="SUPFAM" id="SSF56349">
    <property type="entry name" value="DNA breaking-rejoining enzymes"/>
    <property type="match status" value="1"/>
</dbReference>
<organism evidence="8 9">
    <name type="scientific">Fundicoccus ignavus</name>
    <dbReference type="NCBI Taxonomy" id="2664442"/>
    <lineage>
        <taxon>Bacteria</taxon>
        <taxon>Bacillati</taxon>
        <taxon>Bacillota</taxon>
        <taxon>Bacilli</taxon>
        <taxon>Lactobacillales</taxon>
        <taxon>Aerococcaceae</taxon>
        <taxon>Fundicoccus</taxon>
    </lineage>
</organism>
<dbReference type="PANTHER" id="PTHR30629:SF2">
    <property type="entry name" value="PROPHAGE INTEGRASE INTS-RELATED"/>
    <property type="match status" value="1"/>
</dbReference>
<reference evidence="8 9" key="1">
    <citation type="submission" date="2019-11" db="EMBL/GenBank/DDBJ databases">
        <title>Characterisation of Fundicoccus ignavus gen. nov. sp. nov., a novel genus of the family Aerococcaceae isolated from bulk tank milk.</title>
        <authorList>
            <person name="Siebert A."/>
            <person name="Huptas C."/>
            <person name="Wenning M."/>
            <person name="Scherer S."/>
            <person name="Doll E.V."/>
        </authorList>
    </citation>
    <scope>NUCLEOTIDE SEQUENCE [LARGE SCALE GENOMIC DNA]</scope>
    <source>
        <strain evidence="8 9">DSM 109653</strain>
    </source>
</reference>
<dbReference type="Pfam" id="PF14657">
    <property type="entry name" value="Arm-DNA-bind_4"/>
    <property type="match status" value="1"/>
</dbReference>
<keyword evidence="2" id="KW-0229">DNA integration</keyword>
<evidence type="ECO:0000256" key="4">
    <source>
        <dbReference type="ARBA" id="ARBA00023172"/>
    </source>
</evidence>
<evidence type="ECO:0000256" key="1">
    <source>
        <dbReference type="ARBA" id="ARBA00008857"/>
    </source>
</evidence>
<dbReference type="InterPro" id="IPR050808">
    <property type="entry name" value="Phage_Integrase"/>
</dbReference>
<proteinExistence type="inferred from homology"/>
<dbReference type="AlphaFoldDB" id="A0A844BZD2"/>
<keyword evidence="3 5" id="KW-0238">DNA-binding</keyword>